<dbReference type="InterPro" id="IPR023204">
    <property type="entry name" value="SP1917_dom_sf"/>
</dbReference>
<evidence type="ECO:0000313" key="1">
    <source>
        <dbReference type="EMBL" id="GGE36068.1"/>
    </source>
</evidence>
<dbReference type="RefSeq" id="WP_068989178.1">
    <property type="nucleotide sequence ID" value="NZ_BMJN01000037.1"/>
</dbReference>
<gene>
    <name evidence="1" type="ORF">GCM10011510_16760</name>
</gene>
<keyword evidence="2" id="KW-1185">Reference proteome</keyword>
<accession>A0A917A930</accession>
<proteinExistence type="predicted"/>
<protein>
    <submittedName>
        <fullName evidence="1">Uncharacterized protein</fullName>
    </submittedName>
</protein>
<dbReference type="EMBL" id="BMJN01000037">
    <property type="protein sequence ID" value="GGE36068.1"/>
    <property type="molecule type" value="Genomic_DNA"/>
</dbReference>
<comment type="caution">
    <text evidence="1">The sequence shown here is derived from an EMBL/GenBank/DDBJ whole genome shotgun (WGS) entry which is preliminary data.</text>
</comment>
<dbReference type="Gene3D" id="1.10.8.290">
    <property type="entry name" value="uncharacterized protein sp1917 domain"/>
    <property type="match status" value="1"/>
</dbReference>
<dbReference type="OrthoDB" id="3192540at2"/>
<dbReference type="InterPro" id="IPR014580">
    <property type="entry name" value="UCP033199"/>
</dbReference>
<dbReference type="Pfam" id="PF09966">
    <property type="entry name" value="DUF2200"/>
    <property type="match status" value="1"/>
</dbReference>
<evidence type="ECO:0000313" key="2">
    <source>
        <dbReference type="Proteomes" id="UP000660801"/>
    </source>
</evidence>
<dbReference type="AlphaFoldDB" id="A0A917A930"/>
<sequence>MSDRLYHTRQKSKSDGLTQLTFVIPAVSLPGQSLILKSIRCVFTSIYDAYLNKVGKQEELAQVIYWLMGDDEKSLIEKLCRGVSVRDFFFIFQSPSRCE</sequence>
<organism evidence="1 2">
    <name type="scientific">Streptococcus himalayensis</name>
    <dbReference type="NCBI Taxonomy" id="1888195"/>
    <lineage>
        <taxon>Bacteria</taxon>
        <taxon>Bacillati</taxon>
        <taxon>Bacillota</taxon>
        <taxon>Bacilli</taxon>
        <taxon>Lactobacillales</taxon>
        <taxon>Streptococcaceae</taxon>
        <taxon>Streptococcus</taxon>
    </lineage>
</organism>
<name>A0A917A930_9STRE</name>
<reference evidence="1" key="1">
    <citation type="journal article" date="2014" name="Int. J. Syst. Evol. Microbiol.">
        <title>Complete genome sequence of Corynebacterium casei LMG S-19264T (=DSM 44701T), isolated from a smear-ripened cheese.</title>
        <authorList>
            <consortium name="US DOE Joint Genome Institute (JGI-PGF)"/>
            <person name="Walter F."/>
            <person name="Albersmeier A."/>
            <person name="Kalinowski J."/>
            <person name="Ruckert C."/>
        </authorList>
    </citation>
    <scope>NUCLEOTIDE SEQUENCE</scope>
    <source>
        <strain evidence="1">CGMCC 1.15533</strain>
    </source>
</reference>
<reference evidence="1" key="2">
    <citation type="submission" date="2020-09" db="EMBL/GenBank/DDBJ databases">
        <authorList>
            <person name="Sun Q."/>
            <person name="Zhou Y."/>
        </authorList>
    </citation>
    <scope>NUCLEOTIDE SEQUENCE</scope>
    <source>
        <strain evidence="1">CGMCC 1.15533</strain>
    </source>
</reference>
<dbReference type="Proteomes" id="UP000660801">
    <property type="component" value="Unassembled WGS sequence"/>
</dbReference>